<dbReference type="PROSITE" id="PS50801">
    <property type="entry name" value="STAS"/>
    <property type="match status" value="1"/>
</dbReference>
<dbReference type="EMBL" id="VSRQ01000009">
    <property type="protein sequence ID" value="TYK44159.1"/>
    <property type="molecule type" value="Genomic_DNA"/>
</dbReference>
<dbReference type="InterPro" id="IPR051932">
    <property type="entry name" value="Bact_StressResp_Reg"/>
</dbReference>
<organism evidence="3 4">
    <name type="scientific">Actinomadura decatromicini</name>
    <dbReference type="NCBI Taxonomy" id="2604572"/>
    <lineage>
        <taxon>Bacteria</taxon>
        <taxon>Bacillati</taxon>
        <taxon>Actinomycetota</taxon>
        <taxon>Actinomycetes</taxon>
        <taxon>Streptosporangiales</taxon>
        <taxon>Thermomonosporaceae</taxon>
        <taxon>Actinomadura</taxon>
    </lineage>
</organism>
<dbReference type="CDD" id="cd07041">
    <property type="entry name" value="STAS_RsbR_RsbS_like"/>
    <property type="match status" value="1"/>
</dbReference>
<comment type="caution">
    <text evidence="3">The sequence shown here is derived from an EMBL/GenBank/DDBJ whole genome shotgun (WGS) entry which is preliminary data.</text>
</comment>
<dbReference type="PANTHER" id="PTHR33745">
    <property type="entry name" value="RSBT ANTAGONIST PROTEIN RSBS-RELATED"/>
    <property type="match status" value="1"/>
</dbReference>
<dbReference type="Gene3D" id="3.30.750.24">
    <property type="entry name" value="STAS domain"/>
    <property type="match status" value="1"/>
</dbReference>
<dbReference type="RefSeq" id="WP_148767344.1">
    <property type="nucleotide sequence ID" value="NZ_VSRQ01000009.1"/>
</dbReference>
<dbReference type="InterPro" id="IPR002645">
    <property type="entry name" value="STAS_dom"/>
</dbReference>
<evidence type="ECO:0000313" key="3">
    <source>
        <dbReference type="EMBL" id="TYK44159.1"/>
    </source>
</evidence>
<dbReference type="PANTHER" id="PTHR33745:SF3">
    <property type="entry name" value="RSBT CO-ANTAGONIST PROTEIN RSBRC"/>
    <property type="match status" value="1"/>
</dbReference>
<proteinExistence type="predicted"/>
<dbReference type="InterPro" id="IPR036513">
    <property type="entry name" value="STAS_dom_sf"/>
</dbReference>
<keyword evidence="4" id="KW-1185">Reference proteome</keyword>
<evidence type="ECO:0000256" key="1">
    <source>
        <dbReference type="ARBA" id="ARBA00022553"/>
    </source>
</evidence>
<evidence type="ECO:0000259" key="2">
    <source>
        <dbReference type="PROSITE" id="PS50801"/>
    </source>
</evidence>
<name>A0A5D3F7X0_9ACTN</name>
<accession>A0A5D3F7X0</accession>
<feature type="domain" description="STAS" evidence="2">
    <location>
        <begin position="146"/>
        <end position="213"/>
    </location>
</feature>
<dbReference type="AlphaFoldDB" id="A0A5D3F7X0"/>
<dbReference type="Proteomes" id="UP000323505">
    <property type="component" value="Unassembled WGS sequence"/>
</dbReference>
<reference evidence="3 4" key="1">
    <citation type="submission" date="2019-08" db="EMBL/GenBank/DDBJ databases">
        <title>Actinomadura sp. nov. CYP1-5 isolated from mountain soil.</title>
        <authorList>
            <person name="Songsumanus A."/>
            <person name="Kuncharoen N."/>
            <person name="Kudo T."/>
            <person name="Yuki M."/>
            <person name="Igarashi Y."/>
            <person name="Tanasupawat S."/>
        </authorList>
    </citation>
    <scope>NUCLEOTIDE SEQUENCE [LARGE SCALE GENOMIC DNA]</scope>
    <source>
        <strain evidence="3 4">CYP1-5</strain>
    </source>
</reference>
<keyword evidence="1" id="KW-0597">Phosphoprotein</keyword>
<dbReference type="Pfam" id="PF01740">
    <property type="entry name" value="STAS"/>
    <property type="match status" value="1"/>
</dbReference>
<sequence length="223" mass="23253">MAEILRARREQLAQRWADATLFRTVFADSRDQAVSATDRLVESSADLAAAGRCADPAAPGFDRVRQDLARIVTVRTASGTPAEQVHMEVAELREPVVTPARHRFGATGAHAGQHSPNGADKAVTAAELIGTHRLAMAEAARAGVAILGIPGVTMVDTVVAQPLMRTATAVRLMGGTCVISGIRPQIAQIIAALGIDLGKVRAEASPADALGWALARLGVSGTR</sequence>
<gene>
    <name evidence="3" type="ORF">FXF68_36030</name>
</gene>
<protein>
    <submittedName>
        <fullName evidence="3">STAS domain-containing protein</fullName>
    </submittedName>
</protein>
<dbReference type="SUPFAM" id="SSF52091">
    <property type="entry name" value="SpoIIaa-like"/>
    <property type="match status" value="1"/>
</dbReference>
<evidence type="ECO:0000313" key="4">
    <source>
        <dbReference type="Proteomes" id="UP000323505"/>
    </source>
</evidence>